<comment type="caution">
    <text evidence="8">The sequence shown here is derived from an EMBL/GenBank/DDBJ whole genome shotgun (WGS) entry which is preliminary data.</text>
</comment>
<dbReference type="Gene3D" id="3.60.21.10">
    <property type="match status" value="1"/>
</dbReference>
<evidence type="ECO:0000256" key="1">
    <source>
        <dbReference type="ARBA" id="ARBA00022475"/>
    </source>
</evidence>
<keyword evidence="6" id="KW-0464">Manganese</keyword>
<reference evidence="8" key="2">
    <citation type="journal article" date="2021" name="PeerJ">
        <title>Extensive microbial diversity within the chicken gut microbiome revealed by metagenomics and culture.</title>
        <authorList>
            <person name="Gilroy R."/>
            <person name="Ravi A."/>
            <person name="Getino M."/>
            <person name="Pursley I."/>
            <person name="Horton D.L."/>
            <person name="Alikhan N.F."/>
            <person name="Baker D."/>
            <person name="Gharbi K."/>
            <person name="Hall N."/>
            <person name="Watson M."/>
            <person name="Adriaenssens E.M."/>
            <person name="Foster-Nyarko E."/>
            <person name="Jarju S."/>
            <person name="Secka A."/>
            <person name="Antonio M."/>
            <person name="Oren A."/>
            <person name="Chaudhuri R.R."/>
            <person name="La Ragione R."/>
            <person name="Hildebrand F."/>
            <person name="Pallen M.J."/>
        </authorList>
    </citation>
    <scope>NUCLEOTIDE SEQUENCE</scope>
    <source>
        <strain evidence="8">D3-1215</strain>
    </source>
</reference>
<evidence type="ECO:0000259" key="7">
    <source>
        <dbReference type="Pfam" id="PF00149"/>
    </source>
</evidence>
<dbReference type="EMBL" id="JADIMR010000027">
    <property type="protein sequence ID" value="MBO8446464.1"/>
    <property type="molecule type" value="Genomic_DNA"/>
</dbReference>
<dbReference type="PANTHER" id="PTHR34990:SF1">
    <property type="entry name" value="UDP-2,3-DIACYLGLUCOSAMINE HYDROLASE"/>
    <property type="match status" value="1"/>
</dbReference>
<evidence type="ECO:0000256" key="5">
    <source>
        <dbReference type="ARBA" id="ARBA00023136"/>
    </source>
</evidence>
<keyword evidence="3" id="KW-0479">Metal-binding</keyword>
<organism evidence="8 9">
    <name type="scientific">Candidatus Enterocola intestinipullorum</name>
    <dbReference type="NCBI Taxonomy" id="2840783"/>
    <lineage>
        <taxon>Bacteria</taxon>
        <taxon>Pseudomonadati</taxon>
        <taxon>Bacteroidota</taxon>
        <taxon>Bacteroidia</taxon>
        <taxon>Bacteroidales</taxon>
        <taxon>Candidatus Enterocola</taxon>
    </lineage>
</organism>
<accession>A0A9D9EEU0</accession>
<dbReference type="GO" id="GO:0008758">
    <property type="term" value="F:UDP-2,3-diacylglucosamine hydrolase activity"/>
    <property type="evidence" value="ECO:0007669"/>
    <property type="project" value="TreeGrafter"/>
</dbReference>
<dbReference type="Proteomes" id="UP000823637">
    <property type="component" value="Unassembled WGS sequence"/>
</dbReference>
<dbReference type="GO" id="GO:0009245">
    <property type="term" value="P:lipid A biosynthetic process"/>
    <property type="evidence" value="ECO:0007669"/>
    <property type="project" value="TreeGrafter"/>
</dbReference>
<dbReference type="Pfam" id="PF00149">
    <property type="entry name" value="Metallophos"/>
    <property type="match status" value="1"/>
</dbReference>
<evidence type="ECO:0000256" key="3">
    <source>
        <dbReference type="ARBA" id="ARBA00022723"/>
    </source>
</evidence>
<dbReference type="AlphaFoldDB" id="A0A9D9EEU0"/>
<keyword evidence="4" id="KW-0378">Hydrolase</keyword>
<keyword evidence="1" id="KW-1003">Cell membrane</keyword>
<dbReference type="InterPro" id="IPR004843">
    <property type="entry name" value="Calcineurin-like_PHP"/>
</dbReference>
<dbReference type="GO" id="GO:0046872">
    <property type="term" value="F:metal ion binding"/>
    <property type="evidence" value="ECO:0007669"/>
    <property type="project" value="UniProtKB-KW"/>
</dbReference>
<protein>
    <submittedName>
        <fullName evidence="8">UDP-2,3-diacylglucosamine diphosphatase</fullName>
    </submittedName>
</protein>
<name>A0A9D9EEU0_9BACT</name>
<dbReference type="GO" id="GO:0016020">
    <property type="term" value="C:membrane"/>
    <property type="evidence" value="ECO:0007669"/>
    <property type="project" value="GOC"/>
</dbReference>
<evidence type="ECO:0000256" key="4">
    <source>
        <dbReference type="ARBA" id="ARBA00022801"/>
    </source>
</evidence>
<evidence type="ECO:0000313" key="9">
    <source>
        <dbReference type="Proteomes" id="UP000823637"/>
    </source>
</evidence>
<evidence type="ECO:0000313" key="8">
    <source>
        <dbReference type="EMBL" id="MBO8446464.1"/>
    </source>
</evidence>
<feature type="domain" description="Calcineurin-like phosphoesterase" evidence="7">
    <location>
        <begin position="9"/>
        <end position="211"/>
    </location>
</feature>
<dbReference type="CDD" id="cd07398">
    <property type="entry name" value="MPP_YbbF-LpxH"/>
    <property type="match status" value="1"/>
</dbReference>
<evidence type="ECO:0000256" key="2">
    <source>
        <dbReference type="ARBA" id="ARBA00022519"/>
    </source>
</evidence>
<keyword evidence="2" id="KW-0997">Cell inner membrane</keyword>
<dbReference type="SUPFAM" id="SSF56300">
    <property type="entry name" value="Metallo-dependent phosphatases"/>
    <property type="match status" value="1"/>
</dbReference>
<dbReference type="InterPro" id="IPR043461">
    <property type="entry name" value="LpxH-like"/>
</dbReference>
<keyword evidence="5" id="KW-0472">Membrane</keyword>
<gene>
    <name evidence="8" type="ORF">IAC32_01795</name>
</gene>
<reference evidence="8" key="1">
    <citation type="submission" date="2020-10" db="EMBL/GenBank/DDBJ databases">
        <authorList>
            <person name="Gilroy R."/>
        </authorList>
    </citation>
    <scope>NUCLEOTIDE SEQUENCE</scope>
    <source>
        <strain evidence="8">D3-1215</strain>
    </source>
</reference>
<dbReference type="PANTHER" id="PTHR34990">
    <property type="entry name" value="UDP-2,3-DIACYLGLUCOSAMINE HYDROLASE-RELATED"/>
    <property type="match status" value="1"/>
</dbReference>
<proteinExistence type="predicted"/>
<dbReference type="InterPro" id="IPR029052">
    <property type="entry name" value="Metallo-depent_PP-like"/>
</dbReference>
<sequence length="252" mass="29945">MEHGKNRYFISDAHLGGTAFTDDREREKKLVRFLDSVKDSASDIYFMGDIFDFWYEYRYVVPKGSVRLLGKMAELSDSGVNLHFFIGNHDIWTYGYLEQEIGCKVYKKPVLSEIDGKIFYLSHGDMDGYRPVSVRLMQWVFHNDAIRRIYSTLHPWINLKFGLAWSRYNRLHKHKEEPSYLGEDKEYLVRFAKEKIKTEKIDFFIFGHRHVMLDLELANGSRVVYLGDWVNNFSYGLWDGKDFRLEIFLEDE</sequence>
<evidence type="ECO:0000256" key="6">
    <source>
        <dbReference type="ARBA" id="ARBA00023211"/>
    </source>
</evidence>